<comment type="caution">
    <text evidence="1">The sequence shown here is derived from an EMBL/GenBank/DDBJ whole genome shotgun (WGS) entry which is preliminary data.</text>
</comment>
<dbReference type="RefSeq" id="WP_188615994.1">
    <property type="nucleotide sequence ID" value="NZ_BMJT01000020.1"/>
</dbReference>
<protein>
    <submittedName>
        <fullName evidence="1">Uncharacterized protein</fullName>
    </submittedName>
</protein>
<keyword evidence="2" id="KW-1185">Reference proteome</keyword>
<proteinExistence type="predicted"/>
<dbReference type="AlphaFoldDB" id="A0A917GAS7"/>
<evidence type="ECO:0000313" key="1">
    <source>
        <dbReference type="EMBL" id="GGG34168.1"/>
    </source>
</evidence>
<gene>
    <name evidence="1" type="ORF">GCM10007425_31100</name>
</gene>
<dbReference type="Proteomes" id="UP000616608">
    <property type="component" value="Unassembled WGS sequence"/>
</dbReference>
<evidence type="ECO:0000313" key="2">
    <source>
        <dbReference type="Proteomes" id="UP000616608"/>
    </source>
</evidence>
<accession>A0A917GAS7</accession>
<dbReference type="EMBL" id="BMJT01000020">
    <property type="protein sequence ID" value="GGG34168.1"/>
    <property type="molecule type" value="Genomic_DNA"/>
</dbReference>
<reference evidence="1" key="2">
    <citation type="submission" date="2020-09" db="EMBL/GenBank/DDBJ databases">
        <authorList>
            <person name="Sun Q."/>
            <person name="Zhou Y."/>
        </authorList>
    </citation>
    <scope>NUCLEOTIDE SEQUENCE</scope>
    <source>
        <strain evidence="1">CGMCC 1.15760</strain>
    </source>
</reference>
<organism evidence="1 2">
    <name type="scientific">Lysinibacillus alkalisoli</name>
    <dbReference type="NCBI Taxonomy" id="1911548"/>
    <lineage>
        <taxon>Bacteria</taxon>
        <taxon>Bacillati</taxon>
        <taxon>Bacillota</taxon>
        <taxon>Bacilli</taxon>
        <taxon>Bacillales</taxon>
        <taxon>Bacillaceae</taxon>
        <taxon>Lysinibacillus</taxon>
    </lineage>
</organism>
<sequence>MITKLVVSPEVLEYNFKPSVLEHGSEHIISRLSRHQIVLTRSIKEDFEVYFSARGINELLQGWLINNAHSNGSNISIEKVSPSAPEQNIYFHAHQEVSDSLLIGNFDRPVPRTFRYNSIEDIKKPKENLITLNDVQDILTKFGRLKKWFSVYETSIQLQIEENKDAQLLAKYLVNFLKGDNVEIQDAYLVSNPNNEKNFQEYIYPHIKGKNITIIIPTEDGAENKQRLIQKYKAVVKCYPKEKIHQSYIKTDLYRIDLGYRFDVFGTNGKTKREMIHIYRNH</sequence>
<reference evidence="1" key="1">
    <citation type="journal article" date="2014" name="Int. J. Syst. Evol. Microbiol.">
        <title>Complete genome sequence of Corynebacterium casei LMG S-19264T (=DSM 44701T), isolated from a smear-ripened cheese.</title>
        <authorList>
            <consortium name="US DOE Joint Genome Institute (JGI-PGF)"/>
            <person name="Walter F."/>
            <person name="Albersmeier A."/>
            <person name="Kalinowski J."/>
            <person name="Ruckert C."/>
        </authorList>
    </citation>
    <scope>NUCLEOTIDE SEQUENCE</scope>
    <source>
        <strain evidence="1">CGMCC 1.15760</strain>
    </source>
</reference>
<name>A0A917GAS7_9BACI</name>